<name>A0ABQ0L1P5_MYCCL</name>
<evidence type="ECO:0000313" key="3">
    <source>
        <dbReference type="Proteomes" id="UP000815677"/>
    </source>
</evidence>
<gene>
    <name evidence="2" type="ORF">MCHLO_02666</name>
</gene>
<feature type="region of interest" description="Disordered" evidence="1">
    <location>
        <begin position="167"/>
        <end position="192"/>
    </location>
</feature>
<accession>A0ABQ0L1P5</accession>
<feature type="region of interest" description="Disordered" evidence="1">
    <location>
        <begin position="21"/>
        <end position="47"/>
    </location>
</feature>
<reference evidence="2" key="1">
    <citation type="submission" date="2014-09" db="EMBL/GenBank/DDBJ databases">
        <title>Genome sequence of the luminous mushroom Mycena chlorophos for searching fungal bioluminescence genes.</title>
        <authorList>
            <person name="Tanaka Y."/>
            <person name="Kasuga D."/>
            <person name="Oba Y."/>
            <person name="Hase S."/>
            <person name="Sato K."/>
            <person name="Oba Y."/>
            <person name="Sakakibara Y."/>
        </authorList>
    </citation>
    <scope>NUCLEOTIDE SEQUENCE</scope>
</reference>
<evidence type="ECO:0000313" key="2">
    <source>
        <dbReference type="EMBL" id="GAT45073.1"/>
    </source>
</evidence>
<dbReference type="Proteomes" id="UP000815677">
    <property type="component" value="Unassembled WGS sequence"/>
</dbReference>
<keyword evidence="3" id="KW-1185">Reference proteome</keyword>
<protein>
    <submittedName>
        <fullName evidence="2">Uncharacterized protein</fullName>
    </submittedName>
</protein>
<dbReference type="EMBL" id="DF840663">
    <property type="protein sequence ID" value="GAT45073.1"/>
    <property type="molecule type" value="Genomic_DNA"/>
</dbReference>
<evidence type="ECO:0000256" key="1">
    <source>
        <dbReference type="SAM" id="MobiDB-lite"/>
    </source>
</evidence>
<sequence>MSTSTDIPRLTLAGCIPLHSRPPRLATSADPPDAHRRVLTHPTSFSPSSYRRADRRFLEAPALVPILQPHCRRSRRRLSSLRVAHTLFLSPDALSVPSCALRRYPESGGSFSSGLWRMQLPPPSSLVAAQSRALYKQRHRRRRYRRPHGHSLGNGAVSAPIPQRHLSARQRRRAGCCSKPAARTTLTDQRQAVPERAFGQRELEGDDSLSARKASLALPAFTDLLPRPRRRQLRHPVKERVAGGEHYLEYGIRATDSGFLFAARWLHRWHWPTYAVRANTHSSSLGPSGHIALLGKAAHPFLWMRDPVVCANYAKG</sequence>
<organism evidence="2 3">
    <name type="scientific">Mycena chlorophos</name>
    <name type="common">Agaric fungus</name>
    <name type="synonym">Agaricus chlorophos</name>
    <dbReference type="NCBI Taxonomy" id="658473"/>
    <lineage>
        <taxon>Eukaryota</taxon>
        <taxon>Fungi</taxon>
        <taxon>Dikarya</taxon>
        <taxon>Basidiomycota</taxon>
        <taxon>Agaricomycotina</taxon>
        <taxon>Agaricomycetes</taxon>
        <taxon>Agaricomycetidae</taxon>
        <taxon>Agaricales</taxon>
        <taxon>Marasmiineae</taxon>
        <taxon>Mycenaceae</taxon>
        <taxon>Mycena</taxon>
    </lineage>
</organism>
<proteinExistence type="predicted"/>